<dbReference type="PANTHER" id="PTHR10091">
    <property type="entry name" value="ALDOSE-1-EPIMERASE"/>
    <property type="match status" value="1"/>
</dbReference>
<proteinExistence type="predicted"/>
<dbReference type="Proteomes" id="UP001168579">
    <property type="component" value="Unassembled WGS sequence"/>
</dbReference>
<dbReference type="RefSeq" id="WP_304436825.1">
    <property type="nucleotide sequence ID" value="NZ_JAUKUC010000001.1"/>
</dbReference>
<comment type="subunit">
    <text evidence="2">Monomer.</text>
</comment>
<reference evidence="4" key="2">
    <citation type="submission" date="2023-06" db="EMBL/GenBank/DDBJ databases">
        <authorList>
            <person name="Lucena T."/>
            <person name="Sun Q."/>
        </authorList>
    </citation>
    <scope>NUCLEOTIDE SEQUENCE</scope>
    <source>
        <strain evidence="4">CECT 8869</strain>
    </source>
</reference>
<organism evidence="4 5">
    <name type="scientific">Maribacter confluentis</name>
    <dbReference type="NCBI Taxonomy" id="1656093"/>
    <lineage>
        <taxon>Bacteria</taxon>
        <taxon>Pseudomonadati</taxon>
        <taxon>Bacteroidota</taxon>
        <taxon>Flavobacteriia</taxon>
        <taxon>Flavobacteriales</taxon>
        <taxon>Flavobacteriaceae</taxon>
        <taxon>Maribacter</taxon>
    </lineage>
</organism>
<comment type="caution">
    <text evidence="4">The sequence shown here is derived from an EMBL/GenBank/DDBJ whole genome shotgun (WGS) entry which is preliminary data.</text>
</comment>
<dbReference type="InterPro" id="IPR014718">
    <property type="entry name" value="GH-type_carb-bd"/>
</dbReference>
<dbReference type="Pfam" id="PF01263">
    <property type="entry name" value="Aldose_epim"/>
    <property type="match status" value="1"/>
</dbReference>
<protein>
    <submittedName>
        <fullName evidence="4">Uncharacterized protein</fullName>
    </submittedName>
</protein>
<dbReference type="Gene3D" id="2.70.98.10">
    <property type="match status" value="1"/>
</dbReference>
<keyword evidence="5" id="KW-1185">Reference proteome</keyword>
<dbReference type="EMBL" id="JAUKUC010000001">
    <property type="protein sequence ID" value="MDO1514073.1"/>
    <property type="molecule type" value="Genomic_DNA"/>
</dbReference>
<keyword evidence="3" id="KW-0106">Calcium</keyword>
<evidence type="ECO:0000256" key="2">
    <source>
        <dbReference type="ARBA" id="ARBA00011245"/>
    </source>
</evidence>
<accession>A0ABT8RT58</accession>
<sequence>MKQVTISNRFMTLMVLDYGATIQKLLVKGKDGEFTNVVAGFNHPSRYRLDENILGASVGRYAGRISRGGFDLDREKFFLYQEDGVHLHGEKRAFIKNIGQLMKSIPQITLS</sequence>
<evidence type="ECO:0000256" key="3">
    <source>
        <dbReference type="ARBA" id="ARBA00022837"/>
    </source>
</evidence>
<dbReference type="PANTHER" id="PTHR10091:SF0">
    <property type="entry name" value="GALACTOSE MUTAROTASE"/>
    <property type="match status" value="1"/>
</dbReference>
<evidence type="ECO:0000313" key="5">
    <source>
        <dbReference type="Proteomes" id="UP001168579"/>
    </source>
</evidence>
<dbReference type="InterPro" id="IPR011013">
    <property type="entry name" value="Gal_mutarotase_sf_dom"/>
</dbReference>
<gene>
    <name evidence="4" type="ORF">Q2T41_15535</name>
</gene>
<comment type="cofactor">
    <cofactor evidence="1">
        <name>Ca(2+)</name>
        <dbReference type="ChEBI" id="CHEBI:29108"/>
    </cofactor>
</comment>
<name>A0ABT8RT58_9FLAO</name>
<dbReference type="InterPro" id="IPR008183">
    <property type="entry name" value="Aldose_1/G6P_1-epimerase"/>
</dbReference>
<reference evidence="4" key="1">
    <citation type="journal article" date="2014" name="Int. J. Syst. Evol. Microbiol.">
        <title>Complete genome of a new Firmicutes species belonging to the dominant human colonic microbiota ('Ruminococcus bicirculans') reveals two chromosomes and a selective capacity to utilize plant glucans.</title>
        <authorList>
            <consortium name="NISC Comparative Sequencing Program"/>
            <person name="Wegmann U."/>
            <person name="Louis P."/>
            <person name="Goesmann A."/>
            <person name="Henrissat B."/>
            <person name="Duncan S.H."/>
            <person name="Flint H.J."/>
        </authorList>
    </citation>
    <scope>NUCLEOTIDE SEQUENCE</scope>
    <source>
        <strain evidence="4">CECT 8869</strain>
    </source>
</reference>
<dbReference type="SUPFAM" id="SSF74650">
    <property type="entry name" value="Galactose mutarotase-like"/>
    <property type="match status" value="1"/>
</dbReference>
<evidence type="ECO:0000256" key="1">
    <source>
        <dbReference type="ARBA" id="ARBA00001913"/>
    </source>
</evidence>
<evidence type="ECO:0000313" key="4">
    <source>
        <dbReference type="EMBL" id="MDO1514073.1"/>
    </source>
</evidence>